<organism evidence="2 3">
    <name type="scientific">Pelobates cultripes</name>
    <name type="common">Western spadefoot toad</name>
    <dbReference type="NCBI Taxonomy" id="61616"/>
    <lineage>
        <taxon>Eukaryota</taxon>
        <taxon>Metazoa</taxon>
        <taxon>Chordata</taxon>
        <taxon>Craniata</taxon>
        <taxon>Vertebrata</taxon>
        <taxon>Euteleostomi</taxon>
        <taxon>Amphibia</taxon>
        <taxon>Batrachia</taxon>
        <taxon>Anura</taxon>
        <taxon>Pelobatoidea</taxon>
        <taxon>Pelobatidae</taxon>
        <taxon>Pelobates</taxon>
    </lineage>
</organism>
<proteinExistence type="predicted"/>
<sequence>SLVITHGGATTRIADASEMDKVVTALGLPPQSEQTTPAPRPKTPHVWDLAKVRPFQLARPTTPPSTAFKAQRANRHPTGT</sequence>
<reference evidence="2" key="1">
    <citation type="submission" date="2022-03" db="EMBL/GenBank/DDBJ databases">
        <authorList>
            <person name="Alioto T."/>
            <person name="Alioto T."/>
            <person name="Gomez Garrido J."/>
        </authorList>
    </citation>
    <scope>NUCLEOTIDE SEQUENCE</scope>
</reference>
<accession>A0AAD1SDP5</accession>
<name>A0AAD1SDP5_PELCU</name>
<feature type="region of interest" description="Disordered" evidence="1">
    <location>
        <begin position="58"/>
        <end position="80"/>
    </location>
</feature>
<dbReference type="Proteomes" id="UP001295444">
    <property type="component" value="Chromosome 06"/>
</dbReference>
<protein>
    <submittedName>
        <fullName evidence="2">Uncharacterized protein</fullName>
    </submittedName>
</protein>
<dbReference type="EMBL" id="OW240917">
    <property type="protein sequence ID" value="CAH2299477.1"/>
    <property type="molecule type" value="Genomic_DNA"/>
</dbReference>
<dbReference type="AlphaFoldDB" id="A0AAD1SDP5"/>
<evidence type="ECO:0000313" key="2">
    <source>
        <dbReference type="EMBL" id="CAH2299477.1"/>
    </source>
</evidence>
<keyword evidence="3" id="KW-1185">Reference proteome</keyword>
<evidence type="ECO:0000313" key="3">
    <source>
        <dbReference type="Proteomes" id="UP001295444"/>
    </source>
</evidence>
<evidence type="ECO:0000256" key="1">
    <source>
        <dbReference type="SAM" id="MobiDB-lite"/>
    </source>
</evidence>
<gene>
    <name evidence="2" type="ORF">PECUL_23A002368</name>
</gene>
<feature type="non-terminal residue" evidence="2">
    <location>
        <position position="1"/>
    </location>
</feature>